<gene>
    <name evidence="2" type="ORF">R9X50_00608200</name>
</gene>
<name>A0AAQ3M8F3_9PEZI</name>
<dbReference type="Proteomes" id="UP001303373">
    <property type="component" value="Chromosome 10"/>
</dbReference>
<dbReference type="AlphaFoldDB" id="A0AAQ3M8F3"/>
<proteinExistence type="predicted"/>
<sequence>MEKVSLSKTIAALHHENGQLQVQRINAVKATSKWHERYAGARDKFLGARGTIEQCVTKLVEQQATINAFQMDLPLKIVDRENMIRQLHIVISRLGDGFRAAKEDGNAWRKVCEDEKGVREDLLRDLRCLNRHRSVDRAIISALKFYRLKFFNRFPERLAKLVEELHSVENDIDQQKETEAKLRAQIAVLERGVQDYAKGLPLKAISGEA</sequence>
<evidence type="ECO:0000313" key="3">
    <source>
        <dbReference type="Proteomes" id="UP001303373"/>
    </source>
</evidence>
<accession>A0AAQ3M8F3</accession>
<keyword evidence="1" id="KW-0175">Coiled coil</keyword>
<protein>
    <submittedName>
        <fullName evidence="2">Uncharacterized protein</fullName>
    </submittedName>
</protein>
<dbReference type="EMBL" id="CP138589">
    <property type="protein sequence ID" value="WPH03205.1"/>
    <property type="molecule type" value="Genomic_DNA"/>
</dbReference>
<reference evidence="2 3" key="1">
    <citation type="submission" date="2023-11" db="EMBL/GenBank/DDBJ databases">
        <title>An acidophilic fungus is an integral part of prey digestion in a carnivorous sundew plant.</title>
        <authorList>
            <person name="Tsai I.J."/>
        </authorList>
    </citation>
    <scope>NUCLEOTIDE SEQUENCE [LARGE SCALE GENOMIC DNA]</scope>
    <source>
        <strain evidence="2">169a</strain>
    </source>
</reference>
<keyword evidence="3" id="KW-1185">Reference proteome</keyword>
<evidence type="ECO:0000313" key="2">
    <source>
        <dbReference type="EMBL" id="WPH03205.1"/>
    </source>
</evidence>
<feature type="coiled-coil region" evidence="1">
    <location>
        <begin position="158"/>
        <end position="192"/>
    </location>
</feature>
<evidence type="ECO:0000256" key="1">
    <source>
        <dbReference type="SAM" id="Coils"/>
    </source>
</evidence>
<organism evidence="2 3">
    <name type="scientific">Acrodontium crateriforme</name>
    <dbReference type="NCBI Taxonomy" id="150365"/>
    <lineage>
        <taxon>Eukaryota</taxon>
        <taxon>Fungi</taxon>
        <taxon>Dikarya</taxon>
        <taxon>Ascomycota</taxon>
        <taxon>Pezizomycotina</taxon>
        <taxon>Dothideomycetes</taxon>
        <taxon>Dothideomycetidae</taxon>
        <taxon>Mycosphaerellales</taxon>
        <taxon>Teratosphaeriaceae</taxon>
        <taxon>Acrodontium</taxon>
    </lineage>
</organism>